<evidence type="ECO:0000256" key="11">
    <source>
        <dbReference type="ARBA" id="ARBA00022989"/>
    </source>
</evidence>
<keyword evidence="15" id="KW-0325">Glycoprotein</keyword>
<dbReference type="GO" id="GO:0000139">
    <property type="term" value="C:Golgi membrane"/>
    <property type="evidence" value="ECO:0007669"/>
    <property type="project" value="UniProtKB-SubCell"/>
</dbReference>
<protein>
    <recommendedName>
        <fullName evidence="17">Polypeptide N-acetylgalactosaminyltransferase</fullName>
        <ecNumber evidence="17">2.4.1.-</ecNumber>
    </recommendedName>
    <alternativeName>
        <fullName evidence="17">Protein-UDP acetylgalactosaminyltransferase</fullName>
    </alternativeName>
</protein>
<feature type="domain" description="Ricin B lectin" evidence="18">
    <location>
        <begin position="440"/>
        <end position="613"/>
    </location>
</feature>
<evidence type="ECO:0000256" key="9">
    <source>
        <dbReference type="ARBA" id="ARBA00022734"/>
    </source>
</evidence>
<dbReference type="Gene3D" id="3.90.550.10">
    <property type="entry name" value="Spore Coat Polysaccharide Biosynthesis Protein SpsA, Chain A"/>
    <property type="match status" value="1"/>
</dbReference>
<dbReference type="PROSITE" id="PS50231">
    <property type="entry name" value="RICIN_B_LECTIN"/>
    <property type="match status" value="1"/>
</dbReference>
<dbReference type="CDD" id="cd23433">
    <property type="entry name" value="beta-trefoil_Ricin_GALNT1-like"/>
    <property type="match status" value="1"/>
</dbReference>
<evidence type="ECO:0000256" key="6">
    <source>
        <dbReference type="ARBA" id="ARBA00022679"/>
    </source>
</evidence>
<evidence type="ECO:0000256" key="16">
    <source>
        <dbReference type="ARBA" id="ARBA00023211"/>
    </source>
</evidence>
<dbReference type="GO" id="GO:0046872">
    <property type="term" value="F:metal ion binding"/>
    <property type="evidence" value="ECO:0007669"/>
    <property type="project" value="UniProtKB-KW"/>
</dbReference>
<organism evidence="19 20">
    <name type="scientific">Acropora cervicornis</name>
    <name type="common">Staghorn coral</name>
    <dbReference type="NCBI Taxonomy" id="6130"/>
    <lineage>
        <taxon>Eukaryota</taxon>
        <taxon>Metazoa</taxon>
        <taxon>Cnidaria</taxon>
        <taxon>Anthozoa</taxon>
        <taxon>Hexacorallia</taxon>
        <taxon>Scleractinia</taxon>
        <taxon>Astrocoeniina</taxon>
        <taxon>Acroporidae</taxon>
        <taxon>Acropora</taxon>
    </lineage>
</organism>
<evidence type="ECO:0000256" key="12">
    <source>
        <dbReference type="ARBA" id="ARBA00023034"/>
    </source>
</evidence>
<keyword evidence="6 17" id="KW-0808">Transferase</keyword>
<evidence type="ECO:0000259" key="18">
    <source>
        <dbReference type="SMART" id="SM00458"/>
    </source>
</evidence>
<evidence type="ECO:0000256" key="5">
    <source>
        <dbReference type="ARBA" id="ARBA00022676"/>
    </source>
</evidence>
<evidence type="ECO:0000256" key="2">
    <source>
        <dbReference type="ARBA" id="ARBA00004323"/>
    </source>
</evidence>
<evidence type="ECO:0000256" key="3">
    <source>
        <dbReference type="ARBA" id="ARBA00004922"/>
    </source>
</evidence>
<dbReference type="SMART" id="SM00458">
    <property type="entry name" value="RICIN"/>
    <property type="match status" value="1"/>
</dbReference>
<dbReference type="Pfam" id="PF00535">
    <property type="entry name" value="Glycos_transf_2"/>
    <property type="match status" value="1"/>
</dbReference>
<dbReference type="AlphaFoldDB" id="A0AAD9Q032"/>
<keyword evidence="10" id="KW-0735">Signal-anchor</keyword>
<proteinExistence type="inferred from homology"/>
<keyword evidence="16 17" id="KW-0464">Manganese</keyword>
<dbReference type="EMBL" id="JARQWQ010000088">
    <property type="protein sequence ID" value="KAK2552293.1"/>
    <property type="molecule type" value="Genomic_DNA"/>
</dbReference>
<accession>A0AAD9Q032</accession>
<comment type="similarity">
    <text evidence="4 17">Belongs to the glycosyltransferase 2 family. GalNAc-T subfamily.</text>
</comment>
<dbReference type="Gene3D" id="2.80.10.50">
    <property type="match status" value="2"/>
</dbReference>
<evidence type="ECO:0000256" key="15">
    <source>
        <dbReference type="ARBA" id="ARBA00023180"/>
    </source>
</evidence>
<keyword evidence="5 17" id="KW-0328">Glycosyltransferase</keyword>
<evidence type="ECO:0000256" key="13">
    <source>
        <dbReference type="ARBA" id="ARBA00023136"/>
    </source>
</evidence>
<reference evidence="19" key="1">
    <citation type="journal article" date="2023" name="G3 (Bethesda)">
        <title>Whole genome assembly and annotation of the endangered Caribbean coral Acropora cervicornis.</title>
        <authorList>
            <person name="Selwyn J.D."/>
            <person name="Vollmer S.V."/>
        </authorList>
    </citation>
    <scope>NUCLEOTIDE SEQUENCE</scope>
    <source>
        <strain evidence="19">K2</strain>
    </source>
</reference>
<evidence type="ECO:0000256" key="17">
    <source>
        <dbReference type="RuleBase" id="RU361242"/>
    </source>
</evidence>
<evidence type="ECO:0000313" key="20">
    <source>
        <dbReference type="Proteomes" id="UP001249851"/>
    </source>
</evidence>
<dbReference type="Proteomes" id="UP001249851">
    <property type="component" value="Unassembled WGS sequence"/>
</dbReference>
<dbReference type="Pfam" id="PF00652">
    <property type="entry name" value="Ricin_B_lectin"/>
    <property type="match status" value="1"/>
</dbReference>
<evidence type="ECO:0000256" key="8">
    <source>
        <dbReference type="ARBA" id="ARBA00022723"/>
    </source>
</evidence>
<dbReference type="EC" id="2.4.1.-" evidence="17"/>
<evidence type="ECO:0000256" key="10">
    <source>
        <dbReference type="ARBA" id="ARBA00022968"/>
    </source>
</evidence>
<comment type="subcellular location">
    <subcellularLocation>
        <location evidence="2 17">Golgi apparatus membrane</location>
        <topology evidence="2 17">Single-pass type II membrane protein</topology>
    </subcellularLocation>
</comment>
<dbReference type="GO" id="GO:0030246">
    <property type="term" value="F:carbohydrate binding"/>
    <property type="evidence" value="ECO:0007669"/>
    <property type="project" value="UniProtKB-KW"/>
</dbReference>
<comment type="cofactor">
    <cofactor evidence="1 17">
        <name>Mn(2+)</name>
        <dbReference type="ChEBI" id="CHEBI:29035"/>
    </cofactor>
</comment>
<evidence type="ECO:0000256" key="4">
    <source>
        <dbReference type="ARBA" id="ARBA00005680"/>
    </source>
</evidence>
<keyword evidence="13" id="KW-0472">Membrane</keyword>
<sequence>MRLSLKRTCKCSAIFIAAAILYLFLNCGFDGCHNYRLDPKHVARSHPQLGEMINIEDFWTPEKVKVFPKGPGTNGEPVQTDPINNPDKERAYSEYGFNQFISDKISLDRTLKDTRHSACKERKYPKTLPKASVVIVFHNEGWSTLLRTVHSVLNRSPPEMLEEIVMVDDFSNKEFLKQKLDDYTKELGKIKIVRTKERVGLIKARSIGAINAVGDIVLFLDAHCEANVGWLPPLLERIALDRRTAVCPTIDFIDHNTFEYKPMDPYIRGTFNWRFDYKERPVRAEDMKKRKDPTQEVKSPVMAGGLFAINREFFHELGLYDPGMFIWGGEQYELSFKLWQCGGQLENIPCSRVGHVYRHHVPYSYPKADATLVNFKRVAEVWMDEYKEWLYDKKPELKYVDPGDISDRVALRKKLKCKSFKWYMENVANDTVRSIYEPLKANGPIRNPATNLCVDSMGRKVGGELGLMHCHGMMGNQVVSVDTISRCIDRVLADCLSTMDQLSINIVVNVVIDTTYCKYDPKTPLSHVVGAFQYTLLDEFRQDENCLDVSQSFSGAKITFYGCHELKGNQEFKYTKDKKIIHVVTNNCVTATDKGYPVMESCSGKPEQIWEIQLNDLSKFTKKKALN</sequence>
<keyword evidence="9 17" id="KW-0430">Lectin</keyword>
<evidence type="ECO:0000313" key="19">
    <source>
        <dbReference type="EMBL" id="KAK2552293.1"/>
    </source>
</evidence>
<dbReference type="PANTHER" id="PTHR11675">
    <property type="entry name" value="N-ACETYLGALACTOSAMINYLTRANSFERASE"/>
    <property type="match status" value="1"/>
</dbReference>
<gene>
    <name evidence="19" type="ORF">P5673_026605</name>
</gene>
<dbReference type="InterPro" id="IPR000772">
    <property type="entry name" value="Ricin_B_lectin"/>
</dbReference>
<name>A0AAD9Q032_ACRCE</name>
<dbReference type="SUPFAM" id="SSF50370">
    <property type="entry name" value="Ricin B-like lectins"/>
    <property type="match status" value="1"/>
</dbReference>
<keyword evidence="7" id="KW-0812">Transmembrane</keyword>
<evidence type="ECO:0000256" key="14">
    <source>
        <dbReference type="ARBA" id="ARBA00023157"/>
    </source>
</evidence>
<keyword evidence="8" id="KW-0479">Metal-binding</keyword>
<reference evidence="19" key="2">
    <citation type="journal article" date="2023" name="Science">
        <title>Genomic signatures of disease resistance in endangered staghorn corals.</title>
        <authorList>
            <person name="Vollmer S.V."/>
            <person name="Selwyn J.D."/>
            <person name="Despard B.A."/>
            <person name="Roesel C.L."/>
        </authorList>
    </citation>
    <scope>NUCLEOTIDE SEQUENCE</scope>
    <source>
        <strain evidence="19">K2</strain>
    </source>
</reference>
<comment type="caution">
    <text evidence="19">The sequence shown here is derived from an EMBL/GenBank/DDBJ whole genome shotgun (WGS) entry which is preliminary data.</text>
</comment>
<keyword evidence="11" id="KW-1133">Transmembrane helix</keyword>
<dbReference type="InterPro" id="IPR029044">
    <property type="entry name" value="Nucleotide-diphossugar_trans"/>
</dbReference>
<dbReference type="InterPro" id="IPR035992">
    <property type="entry name" value="Ricin_B-like_lectins"/>
</dbReference>
<keyword evidence="12 17" id="KW-0333">Golgi apparatus</keyword>
<dbReference type="GO" id="GO:0006493">
    <property type="term" value="P:protein O-linked glycosylation"/>
    <property type="evidence" value="ECO:0007669"/>
    <property type="project" value="TreeGrafter"/>
</dbReference>
<comment type="pathway">
    <text evidence="3 17">Protein modification; protein glycosylation.</text>
</comment>
<keyword evidence="20" id="KW-1185">Reference proteome</keyword>
<dbReference type="PANTHER" id="PTHR11675:SF68">
    <property type="entry name" value="N-ACETYLGALACTOSAMINYLTRANSFERASE 7"/>
    <property type="match status" value="1"/>
</dbReference>
<evidence type="ECO:0000256" key="1">
    <source>
        <dbReference type="ARBA" id="ARBA00001936"/>
    </source>
</evidence>
<dbReference type="SUPFAM" id="SSF53448">
    <property type="entry name" value="Nucleotide-diphospho-sugar transferases"/>
    <property type="match status" value="1"/>
</dbReference>
<dbReference type="FunFam" id="3.90.550.10:FF:000053">
    <property type="entry name" value="Polypeptide N-acetylgalactosaminyltransferase"/>
    <property type="match status" value="1"/>
</dbReference>
<dbReference type="CDD" id="cd02510">
    <property type="entry name" value="pp-GalNAc-T"/>
    <property type="match status" value="1"/>
</dbReference>
<dbReference type="InterPro" id="IPR001173">
    <property type="entry name" value="Glyco_trans_2-like"/>
</dbReference>
<keyword evidence="14 17" id="KW-1015">Disulfide bond</keyword>
<dbReference type="InterPro" id="IPR045885">
    <property type="entry name" value="GalNAc-T"/>
</dbReference>
<dbReference type="GO" id="GO:0004653">
    <property type="term" value="F:polypeptide N-acetylgalactosaminyltransferase activity"/>
    <property type="evidence" value="ECO:0007669"/>
    <property type="project" value="TreeGrafter"/>
</dbReference>
<evidence type="ECO:0000256" key="7">
    <source>
        <dbReference type="ARBA" id="ARBA00022692"/>
    </source>
</evidence>